<feature type="compositionally biased region" description="Basic and acidic residues" evidence="10">
    <location>
        <begin position="930"/>
        <end position="944"/>
    </location>
</feature>
<feature type="compositionally biased region" description="Low complexity" evidence="10">
    <location>
        <begin position="1091"/>
        <end position="1114"/>
    </location>
</feature>
<sequence length="1364" mass="142324">MSVGTLLGQPAPKPSKWRSLARWRDWSLPVKLGAVTLVPIVIALVLGGITLGSQLDRSDRYDRVARFAELGAAARTTLDGVQRERAQTAELLTAGSGPESPELNTVRGEVDRAVAALNSAASAADPDGIAAQRQDVTDQLGRLAELREQVGAGQLGAVQALTEYSSISSALLNLDVALVAGMGDDGIGGTPSALHDLLVAKEEVSVQQALIGYGVGRGGLAPSEFNQLRTSDVRLTDRLAEFRIAATDAQRQDFDSTVSGEAFDDLDRVVDNVLAGQDSGGSASFGSTSAQQWADTSGAVFTALGEVSNGLGGQVTSAATDLADGAGTGVVVLAVVLVVALLLAAAVVFLITRQLLRSLKLLRTRALEVAEKDLPAAVRTIQEGRSQSTDVQPVPVLTDDEIGQVARAFDAVHSQALRLAVEQAGMRTGYASVFVNLSRRSQSLVQRQLQLIERLERDEEDADQLATLFQLDHLATRMRRNNENLMVLSGAEPGRRSGQPVSTTDVLRAAVSEIEQYQRVSVRTPPQQRIVGYAAGDLVRLVAELLDNATAFSAPETQVTVATRLMDDNSLSIDIVDRGIGMNEAEVSEANARLTEAGSVDLATSRRMGLFVVGRLASRHGFGVTLNGGKDIVGVRATVLVPAELVMSGQAVHPGLSQQDQPTQQLPAAPQPSAPAGQGPGGLPRRKTNGVSRPNTLPAFSQTPPSPPSAAEVSGTALFTPIGRDEPLPEQSRGAPQWPQPREEAPPTVNGVASADAVAEPDTEATGQPEQSTADGAPGQPAGTPDAEGADDSVQAGLIDEALSGKDLFAANSTVVSDWWSAATTESDAERKATQGMDPSETTPIFDEMLSVWFRSDAETAPQSGRSGWDFAADERWRTVQAVAGNAPADYTDAGLPRRRKGEQLLPGSAVPAAQEPVAKAAPVAPAQEAKPEVPARDAVDVRSRLNSFQQGVSRGRRQRTPAEQQPPGATPAQPQTPDDAAQDKSGQETASQGRTTSQDEASTATPQEKASTQAPAQTPAKSQGSTAAQDGGTSDSTAEPQDAVASENTTAAEGTAKSRDTAKPRGTAKSQGGSRSSAKPQSAAGSSSMAKAQATANAQAAAKAQANAQANAQDKAKSQTAAKSQSKAEAQDTTTPEDTTKPQSKAGTPDKTKSQGKAETQDKAATQGKTGTQDKAATQSKTGTQSKAETQDKAEIPGQASPQKPQADEAATPEEKPKTTASGLPRRQPRKKAAPVADPRQLPEQPAPARAAEAGPAGEDIADAAPASAWAFATDDSWRTVQQVADSSPASFTSAGLPRRRRGEQLLPGSMSSPGSTTGNRPRTERDPADVRGRLSSFQQGIRRGRHRTAQATESSQEKVEGE</sequence>
<comment type="subcellular location">
    <subcellularLocation>
        <location evidence="2">Membrane</location>
    </subcellularLocation>
</comment>
<dbReference type="InterPro" id="IPR003660">
    <property type="entry name" value="HAMP_dom"/>
</dbReference>
<gene>
    <name evidence="13" type="ORF">JHE00_30430</name>
</gene>
<keyword evidence="9" id="KW-0902">Two-component regulatory system</keyword>
<keyword evidence="7" id="KW-0418">Kinase</keyword>
<dbReference type="Proteomes" id="UP000635245">
    <property type="component" value="Unassembled WGS sequence"/>
</dbReference>
<dbReference type="PANTHER" id="PTHR45436">
    <property type="entry name" value="SENSOR HISTIDINE KINASE YKOH"/>
    <property type="match status" value="1"/>
</dbReference>
<comment type="catalytic activity">
    <reaction evidence="1">
        <text>ATP + protein L-histidine = ADP + protein N-phospho-L-histidine.</text>
        <dbReference type="EC" id="2.7.13.3"/>
    </reaction>
</comment>
<dbReference type="Gene3D" id="3.30.565.10">
    <property type="entry name" value="Histidine kinase-like ATPase, C-terminal domain"/>
    <property type="match status" value="1"/>
</dbReference>
<dbReference type="GO" id="GO:0005886">
    <property type="term" value="C:plasma membrane"/>
    <property type="evidence" value="ECO:0007669"/>
    <property type="project" value="TreeGrafter"/>
</dbReference>
<dbReference type="InterPro" id="IPR036890">
    <property type="entry name" value="HATPase_C_sf"/>
</dbReference>
<feature type="compositionally biased region" description="Polar residues" evidence="10">
    <location>
        <begin position="988"/>
        <end position="1040"/>
    </location>
</feature>
<accession>A0A934V8U9</accession>
<feature type="compositionally biased region" description="Polar residues" evidence="10">
    <location>
        <begin position="1119"/>
        <end position="1147"/>
    </location>
</feature>
<dbReference type="SMART" id="SM00387">
    <property type="entry name" value="HATPase_c"/>
    <property type="match status" value="1"/>
</dbReference>
<dbReference type="InterPro" id="IPR050428">
    <property type="entry name" value="TCS_sensor_his_kinase"/>
</dbReference>
<feature type="compositionally biased region" description="Basic and acidic residues" evidence="10">
    <location>
        <begin position="1323"/>
        <end position="1334"/>
    </location>
</feature>
<feature type="domain" description="Histidine kinase/HSP90-like ATPase" evidence="12">
    <location>
        <begin position="533"/>
        <end position="645"/>
    </location>
</feature>
<evidence type="ECO:0000256" key="6">
    <source>
        <dbReference type="ARBA" id="ARBA00022692"/>
    </source>
</evidence>
<evidence type="ECO:0000256" key="9">
    <source>
        <dbReference type="ARBA" id="ARBA00023012"/>
    </source>
</evidence>
<feature type="region of interest" description="Disordered" evidence="10">
    <location>
        <begin position="824"/>
        <end position="844"/>
    </location>
</feature>
<evidence type="ECO:0000256" key="4">
    <source>
        <dbReference type="ARBA" id="ARBA00022553"/>
    </source>
</evidence>
<feature type="compositionally biased region" description="Polar residues" evidence="10">
    <location>
        <begin position="765"/>
        <end position="774"/>
    </location>
</feature>
<organism evidence="13 14">
    <name type="scientific">Prauserella cavernicola</name>
    <dbReference type="NCBI Taxonomy" id="2800127"/>
    <lineage>
        <taxon>Bacteria</taxon>
        <taxon>Bacillati</taxon>
        <taxon>Actinomycetota</taxon>
        <taxon>Actinomycetes</taxon>
        <taxon>Pseudonocardiales</taxon>
        <taxon>Pseudonocardiaceae</taxon>
        <taxon>Prauserella</taxon>
    </lineage>
</organism>
<dbReference type="CDD" id="cd06225">
    <property type="entry name" value="HAMP"/>
    <property type="match status" value="1"/>
</dbReference>
<evidence type="ECO:0000256" key="11">
    <source>
        <dbReference type="SAM" id="Phobius"/>
    </source>
</evidence>
<dbReference type="InterPro" id="IPR003594">
    <property type="entry name" value="HATPase_dom"/>
</dbReference>
<keyword evidence="8 11" id="KW-1133">Transmembrane helix</keyword>
<proteinExistence type="predicted"/>
<feature type="compositionally biased region" description="Polar residues" evidence="10">
    <location>
        <begin position="1069"/>
        <end position="1090"/>
    </location>
</feature>
<feature type="region of interest" description="Disordered" evidence="10">
    <location>
        <begin position="884"/>
        <end position="1269"/>
    </location>
</feature>
<evidence type="ECO:0000313" key="13">
    <source>
        <dbReference type="EMBL" id="MBK1788665.1"/>
    </source>
</evidence>
<dbReference type="Pfam" id="PF00672">
    <property type="entry name" value="HAMP"/>
    <property type="match status" value="1"/>
</dbReference>
<feature type="transmembrane region" description="Helical" evidence="11">
    <location>
        <begin position="330"/>
        <end position="351"/>
    </location>
</feature>
<feature type="region of interest" description="Disordered" evidence="10">
    <location>
        <begin position="653"/>
        <end position="798"/>
    </location>
</feature>
<feature type="compositionally biased region" description="Polar residues" evidence="10">
    <location>
        <begin position="689"/>
        <end position="703"/>
    </location>
</feature>
<dbReference type="InterPro" id="IPR013587">
    <property type="entry name" value="Nitrate/nitrite_sensing"/>
</dbReference>
<dbReference type="Gene3D" id="6.10.340.10">
    <property type="match status" value="1"/>
</dbReference>
<evidence type="ECO:0000256" key="7">
    <source>
        <dbReference type="ARBA" id="ARBA00022777"/>
    </source>
</evidence>
<feature type="compositionally biased region" description="Low complexity" evidence="10">
    <location>
        <begin position="962"/>
        <end position="978"/>
    </location>
</feature>
<evidence type="ECO:0000313" key="14">
    <source>
        <dbReference type="Proteomes" id="UP000635245"/>
    </source>
</evidence>
<keyword evidence="11" id="KW-0472">Membrane</keyword>
<evidence type="ECO:0000256" key="8">
    <source>
        <dbReference type="ARBA" id="ARBA00022989"/>
    </source>
</evidence>
<feature type="region of interest" description="Disordered" evidence="10">
    <location>
        <begin position="1282"/>
        <end position="1364"/>
    </location>
</feature>
<evidence type="ECO:0000256" key="2">
    <source>
        <dbReference type="ARBA" id="ARBA00004370"/>
    </source>
</evidence>
<feature type="transmembrane region" description="Helical" evidence="11">
    <location>
        <begin position="32"/>
        <end position="53"/>
    </location>
</feature>
<comment type="caution">
    <text evidence="13">The sequence shown here is derived from an EMBL/GenBank/DDBJ whole genome shotgun (WGS) entry which is preliminary data.</text>
</comment>
<evidence type="ECO:0000256" key="3">
    <source>
        <dbReference type="ARBA" id="ARBA00012438"/>
    </source>
</evidence>
<evidence type="ECO:0000259" key="12">
    <source>
        <dbReference type="SMART" id="SM00387"/>
    </source>
</evidence>
<dbReference type="SUPFAM" id="SSF55874">
    <property type="entry name" value="ATPase domain of HSP90 chaperone/DNA topoisomerase II/histidine kinase"/>
    <property type="match status" value="1"/>
</dbReference>
<feature type="compositionally biased region" description="Polar residues" evidence="10">
    <location>
        <begin position="1156"/>
        <end position="1189"/>
    </location>
</feature>
<feature type="compositionally biased region" description="Low complexity" evidence="10">
    <location>
        <begin position="654"/>
        <end position="668"/>
    </location>
</feature>
<dbReference type="EC" id="2.7.13.3" evidence="3"/>
<dbReference type="Pfam" id="PF08376">
    <property type="entry name" value="NIT"/>
    <property type="match status" value="1"/>
</dbReference>
<feature type="compositionally biased region" description="Low complexity" evidence="10">
    <location>
        <begin position="910"/>
        <end position="929"/>
    </location>
</feature>
<keyword evidence="14" id="KW-1185">Reference proteome</keyword>
<name>A0A934V8U9_9PSEU</name>
<keyword evidence="4" id="KW-0597">Phosphoprotein</keyword>
<feature type="compositionally biased region" description="Low complexity" evidence="10">
    <location>
        <begin position="1309"/>
        <end position="1320"/>
    </location>
</feature>
<evidence type="ECO:0000256" key="1">
    <source>
        <dbReference type="ARBA" id="ARBA00000085"/>
    </source>
</evidence>
<dbReference type="PANTHER" id="PTHR45436:SF5">
    <property type="entry name" value="SENSOR HISTIDINE KINASE TRCS"/>
    <property type="match status" value="1"/>
</dbReference>
<protein>
    <recommendedName>
        <fullName evidence="3">histidine kinase</fullName>
        <ecNumber evidence="3">2.7.13.3</ecNumber>
    </recommendedName>
</protein>
<dbReference type="GO" id="GO:0004673">
    <property type="term" value="F:protein histidine kinase activity"/>
    <property type="evidence" value="ECO:0007669"/>
    <property type="project" value="UniProtKB-EC"/>
</dbReference>
<evidence type="ECO:0000256" key="5">
    <source>
        <dbReference type="ARBA" id="ARBA00022679"/>
    </source>
</evidence>
<dbReference type="Pfam" id="PF02518">
    <property type="entry name" value="HATPase_c"/>
    <property type="match status" value="1"/>
</dbReference>
<feature type="compositionally biased region" description="Low complexity" evidence="10">
    <location>
        <begin position="1240"/>
        <end position="1269"/>
    </location>
</feature>
<keyword evidence="5" id="KW-0808">Transferase</keyword>
<dbReference type="EMBL" id="JAENJH010000011">
    <property type="protein sequence ID" value="MBK1788665.1"/>
    <property type="molecule type" value="Genomic_DNA"/>
</dbReference>
<dbReference type="GO" id="GO:0000160">
    <property type="term" value="P:phosphorelay signal transduction system"/>
    <property type="evidence" value="ECO:0007669"/>
    <property type="project" value="UniProtKB-KW"/>
</dbReference>
<evidence type="ECO:0000256" key="10">
    <source>
        <dbReference type="SAM" id="MobiDB-lite"/>
    </source>
</evidence>
<keyword evidence="6 11" id="KW-0812">Transmembrane</keyword>
<feature type="compositionally biased region" description="Polar residues" evidence="10">
    <location>
        <begin position="1282"/>
        <end position="1295"/>
    </location>
</feature>
<reference evidence="13" key="1">
    <citation type="submission" date="2020-12" db="EMBL/GenBank/DDBJ databases">
        <title>Prauserella sp. ASG 168, a novel actinomycete isolated from cave rock.</title>
        <authorList>
            <person name="Suriyachadkun C."/>
        </authorList>
    </citation>
    <scope>NUCLEOTIDE SEQUENCE</scope>
    <source>
        <strain evidence="13">ASG 168</strain>
    </source>
</reference>